<evidence type="ECO:0000256" key="9">
    <source>
        <dbReference type="SAM" id="MobiDB-lite"/>
    </source>
</evidence>
<evidence type="ECO:0000313" key="13">
    <source>
        <dbReference type="Proteomes" id="UP001642540"/>
    </source>
</evidence>
<feature type="compositionally biased region" description="Low complexity" evidence="9">
    <location>
        <begin position="174"/>
        <end position="225"/>
    </location>
</feature>
<name>A0ABP1S9Z8_9HEXA</name>
<evidence type="ECO:0000313" key="12">
    <source>
        <dbReference type="EMBL" id="CAL8148845.1"/>
    </source>
</evidence>
<keyword evidence="4" id="KW-0963">Cytoplasm</keyword>
<feature type="compositionally biased region" description="Low complexity" evidence="9">
    <location>
        <begin position="85"/>
        <end position="107"/>
    </location>
</feature>
<dbReference type="Gene3D" id="3.30.460.10">
    <property type="entry name" value="Beta Polymerase, domain 2"/>
    <property type="match status" value="1"/>
</dbReference>
<dbReference type="Pfam" id="PF22600">
    <property type="entry name" value="MTPAP-like_central"/>
    <property type="match status" value="1"/>
</dbReference>
<feature type="compositionally biased region" description="Low complexity" evidence="9">
    <location>
        <begin position="24"/>
        <end position="60"/>
    </location>
</feature>
<feature type="domain" description="Poly(A) RNA polymerase mitochondrial-like central palm" evidence="11">
    <location>
        <begin position="582"/>
        <end position="731"/>
    </location>
</feature>
<sequence length="931" mass="104341">MMETLDSGIGSRSPTPDSSHSQMNSSKVTKVTTHTNHINNNSHNNTSSSNGTYSSKSKGSSSEKSEASSTIATTSNSGGGKDDGSSNNQTNGSSSGNHHHGNNTSNNAKTYRDYNNRHSSGHGQYKKYASQNQHYGYGGHTGHYQRYNNNTHRNYGNKHYHNSNYHHNNHHHYQGQGYQHHYNYGQQNHHQAQNNSSKNNGSNPITSTTNNSNNSNSSDSNSHQHTPQHQHHHHNNGHHHHQYFHHPHPGTAVHHHHRNVPPPPQVFISSDSVDTLSWQRQAGEENNAANWSSPNLESVDSPVQISLNLSALKQGIYSPSPQNASPAISPSTTDSSDAYSLLEDPNTSGNNGVVPPKSNGAFNYPNNGGAMDAGLNGTIGPLPHGNPFPYPQYHPGFYTYPSANNAHSMFANQRSLSHQQQLIAASQNYQGLLIPADTSYTLGKADSSTCSSGSDKTVEWSDEVTYYPVNTDREDFINSPGFPERCLTPDFIYTPMNIPSGPIAAGKKRFYNGTASASGKLSPATQNQRFHHYSRKMVYPPHGFPREFFEDLDPEDYVRAFSKFGEVKERPAALKSPQCDSLSETIWLKFVENQQTTQTFRKKMELWRDVYRIVRNLAYNAHFKHDPRNFPTFGLQVVGSTMSGFGSNTSDVDMCLLVRGSDVDQRYEAVDKLQVLYGALSATQWLDNVELIYAKVPILKFRDPKKSLEVDLNCNNFVGIRNTHLLYCYSQADWRLKPLVLVVKLWAHYHGINDAKNMTISSYSLVLMVIHFLQCGVEEPVLPVLQQMFPDKFSNTTNILHVKINEILPSWQSKNKESIGNLLIQFLEYYAHKFDYSENAVSVRTGGTIPTKQAAAHKSTKNDPHQWKYLCIEEPFDRTNTARSVYDRDTFDKIVGIFNLSYQRLLASRNLEEIFAPIPETDARAMAVLLR</sequence>
<keyword evidence="13" id="KW-1185">Reference proteome</keyword>
<gene>
    <name evidence="12" type="ORF">ODALV1_LOCUS31550</name>
</gene>
<feature type="region of interest" description="Disordered" evidence="9">
    <location>
        <begin position="1"/>
        <end position="269"/>
    </location>
</feature>
<dbReference type="Gene3D" id="1.10.1410.10">
    <property type="match status" value="1"/>
</dbReference>
<dbReference type="Proteomes" id="UP001642540">
    <property type="component" value="Unassembled WGS sequence"/>
</dbReference>
<comment type="similarity">
    <text evidence="8">Belongs to the DNA polymerase type-B-like family. GLD2 subfamily.</text>
</comment>
<reference evidence="12 13" key="1">
    <citation type="submission" date="2024-08" db="EMBL/GenBank/DDBJ databases">
        <authorList>
            <person name="Cucini C."/>
            <person name="Frati F."/>
        </authorList>
    </citation>
    <scope>NUCLEOTIDE SEQUENCE [LARGE SCALE GENOMIC DNA]</scope>
</reference>
<dbReference type="InterPro" id="IPR054708">
    <property type="entry name" value="MTPAP-like_central"/>
</dbReference>
<feature type="region of interest" description="Disordered" evidence="9">
    <location>
        <begin position="317"/>
        <end position="360"/>
    </location>
</feature>
<feature type="compositionally biased region" description="Polar residues" evidence="9">
    <location>
        <begin position="10"/>
        <end position="23"/>
    </location>
</feature>
<dbReference type="InterPro" id="IPR002058">
    <property type="entry name" value="PAP_assoc"/>
</dbReference>
<proteinExistence type="inferred from homology"/>
<keyword evidence="6" id="KW-0479">Metal-binding</keyword>
<dbReference type="CDD" id="cd05402">
    <property type="entry name" value="NT_PAP_TUTase"/>
    <property type="match status" value="1"/>
</dbReference>
<evidence type="ECO:0000256" key="7">
    <source>
        <dbReference type="ARBA" id="ARBA00022842"/>
    </source>
</evidence>
<comment type="cofactor">
    <cofactor evidence="2">
        <name>Mg(2+)</name>
        <dbReference type="ChEBI" id="CHEBI:18420"/>
    </cofactor>
</comment>
<evidence type="ECO:0000256" key="1">
    <source>
        <dbReference type="ARBA" id="ARBA00001936"/>
    </source>
</evidence>
<evidence type="ECO:0000256" key="6">
    <source>
        <dbReference type="ARBA" id="ARBA00022723"/>
    </source>
</evidence>
<comment type="subcellular location">
    <subcellularLocation>
        <location evidence="3">Cytoplasm</location>
    </subcellularLocation>
</comment>
<evidence type="ECO:0000256" key="4">
    <source>
        <dbReference type="ARBA" id="ARBA00022490"/>
    </source>
</evidence>
<evidence type="ECO:0008006" key="14">
    <source>
        <dbReference type="Google" id="ProtNLM"/>
    </source>
</evidence>
<evidence type="ECO:0000256" key="2">
    <source>
        <dbReference type="ARBA" id="ARBA00001946"/>
    </source>
</evidence>
<dbReference type="PANTHER" id="PTHR12271">
    <property type="entry name" value="POLY A POLYMERASE CID PAP -RELATED"/>
    <property type="match status" value="1"/>
</dbReference>
<dbReference type="PANTHER" id="PTHR12271:SF40">
    <property type="entry name" value="POLY(A) RNA POLYMERASE GLD2"/>
    <property type="match status" value="1"/>
</dbReference>
<dbReference type="InterPro" id="IPR043519">
    <property type="entry name" value="NT_sf"/>
</dbReference>
<evidence type="ECO:0000256" key="8">
    <source>
        <dbReference type="ARBA" id="ARBA00038491"/>
    </source>
</evidence>
<accession>A0ABP1S9Z8</accession>
<evidence type="ECO:0000256" key="3">
    <source>
        <dbReference type="ARBA" id="ARBA00004496"/>
    </source>
</evidence>
<feature type="compositionally biased region" description="Basic residues" evidence="9">
    <location>
        <begin position="226"/>
        <end position="259"/>
    </location>
</feature>
<evidence type="ECO:0000259" key="10">
    <source>
        <dbReference type="Pfam" id="PF03828"/>
    </source>
</evidence>
<dbReference type="SUPFAM" id="SSF81631">
    <property type="entry name" value="PAP/OAS1 substrate-binding domain"/>
    <property type="match status" value="1"/>
</dbReference>
<keyword evidence="7" id="KW-0460">Magnesium</keyword>
<organism evidence="12 13">
    <name type="scientific">Orchesella dallaii</name>
    <dbReference type="NCBI Taxonomy" id="48710"/>
    <lineage>
        <taxon>Eukaryota</taxon>
        <taxon>Metazoa</taxon>
        <taxon>Ecdysozoa</taxon>
        <taxon>Arthropoda</taxon>
        <taxon>Hexapoda</taxon>
        <taxon>Collembola</taxon>
        <taxon>Entomobryomorpha</taxon>
        <taxon>Entomobryoidea</taxon>
        <taxon>Orchesellidae</taxon>
        <taxon>Orchesellinae</taxon>
        <taxon>Orchesella</taxon>
    </lineage>
</organism>
<evidence type="ECO:0000256" key="5">
    <source>
        <dbReference type="ARBA" id="ARBA00022679"/>
    </source>
</evidence>
<comment type="caution">
    <text evidence="12">The sequence shown here is derived from an EMBL/GenBank/DDBJ whole genome shotgun (WGS) entry which is preliminary data.</text>
</comment>
<feature type="compositionally biased region" description="Low complexity" evidence="9">
    <location>
        <begin position="67"/>
        <end position="76"/>
    </location>
</feature>
<feature type="compositionally biased region" description="Polar residues" evidence="9">
    <location>
        <begin position="317"/>
        <end position="338"/>
    </location>
</feature>
<evidence type="ECO:0000259" key="11">
    <source>
        <dbReference type="Pfam" id="PF22600"/>
    </source>
</evidence>
<feature type="domain" description="PAP-associated" evidence="10">
    <location>
        <begin position="818"/>
        <end position="880"/>
    </location>
</feature>
<dbReference type="Pfam" id="PF03828">
    <property type="entry name" value="PAP_assoc"/>
    <property type="match status" value="1"/>
</dbReference>
<dbReference type="EMBL" id="CAXLJM020000177">
    <property type="protein sequence ID" value="CAL8148845.1"/>
    <property type="molecule type" value="Genomic_DNA"/>
</dbReference>
<protein>
    <recommendedName>
        <fullName evidence="14">Poly(A) RNA polymerase gld-2 A</fullName>
    </recommendedName>
</protein>
<comment type="cofactor">
    <cofactor evidence="1">
        <name>Mn(2+)</name>
        <dbReference type="ChEBI" id="CHEBI:29035"/>
    </cofactor>
</comment>
<keyword evidence="5" id="KW-0808">Transferase</keyword>
<dbReference type="SUPFAM" id="SSF81301">
    <property type="entry name" value="Nucleotidyltransferase"/>
    <property type="match status" value="1"/>
</dbReference>